<feature type="non-terminal residue" evidence="1">
    <location>
        <position position="259"/>
    </location>
</feature>
<accession>A0A5J4UWJ0</accession>
<organism evidence="1 2">
    <name type="scientific">Streblomastix strix</name>
    <dbReference type="NCBI Taxonomy" id="222440"/>
    <lineage>
        <taxon>Eukaryota</taxon>
        <taxon>Metamonada</taxon>
        <taxon>Preaxostyla</taxon>
        <taxon>Oxymonadida</taxon>
        <taxon>Streblomastigidae</taxon>
        <taxon>Streblomastix</taxon>
    </lineage>
</organism>
<dbReference type="EMBL" id="SNRW01012174">
    <property type="protein sequence ID" value="KAA6374175.1"/>
    <property type="molecule type" value="Genomic_DNA"/>
</dbReference>
<evidence type="ECO:0000313" key="2">
    <source>
        <dbReference type="Proteomes" id="UP000324800"/>
    </source>
</evidence>
<name>A0A5J4UWJ0_9EUKA</name>
<protein>
    <submittedName>
        <fullName evidence="1">Uncharacterized protein</fullName>
    </submittedName>
</protein>
<comment type="caution">
    <text evidence="1">The sequence shown here is derived from an EMBL/GenBank/DDBJ whole genome shotgun (WGS) entry which is preliminary data.</text>
</comment>
<sequence>MYIQLKFHTIDKTHQSLQGCTKPIKNIRCQPNLRAKYQFKALYVIFALAVFADASRMIKLSNDPVTGDCATDGDPKTTPCLCAASAEPDGCTCTAAVHPQKCVCDPESTDYEIVLCEADKICLSYQKPTLTCKCAPDTDTSATYTNAKCEADKTFMAKPVCTETVLQNCRCTEAQQPSGCECPPDDVLDSTYTKTKCEADTSGGSGPTPGTDIGDCTSETITVEGCICVKDVQPKDCTPPETAVTLKDLTKHQCAWSDT</sequence>
<reference evidence="1 2" key="1">
    <citation type="submission" date="2019-03" db="EMBL/GenBank/DDBJ databases">
        <title>Single cell metagenomics reveals metabolic interactions within the superorganism composed of flagellate Streblomastix strix and complex community of Bacteroidetes bacteria on its surface.</title>
        <authorList>
            <person name="Treitli S.C."/>
            <person name="Kolisko M."/>
            <person name="Husnik F."/>
            <person name="Keeling P."/>
            <person name="Hampl V."/>
        </authorList>
    </citation>
    <scope>NUCLEOTIDE SEQUENCE [LARGE SCALE GENOMIC DNA]</scope>
    <source>
        <strain evidence="1">ST1C</strain>
    </source>
</reference>
<proteinExistence type="predicted"/>
<dbReference type="Proteomes" id="UP000324800">
    <property type="component" value="Unassembled WGS sequence"/>
</dbReference>
<gene>
    <name evidence="1" type="ORF">EZS28_030299</name>
</gene>
<dbReference type="AlphaFoldDB" id="A0A5J4UWJ0"/>
<evidence type="ECO:0000313" key="1">
    <source>
        <dbReference type="EMBL" id="KAA6374175.1"/>
    </source>
</evidence>